<protein>
    <submittedName>
        <fullName evidence="2">Uncharacterized protein</fullName>
    </submittedName>
</protein>
<reference evidence="2" key="1">
    <citation type="submission" date="2024-06" db="EMBL/GenBank/DDBJ databases">
        <title>Caulobacter inopinatus, sp. nov.</title>
        <authorList>
            <person name="Donachie S.P."/>
        </authorList>
    </citation>
    <scope>NUCLEOTIDE SEQUENCE</scope>
    <source>
        <strain evidence="2">73W</strain>
    </source>
</reference>
<dbReference type="AlphaFoldDB" id="A0AB39KX00"/>
<organism evidence="2">
    <name type="scientific">Caulobacter sp. 73W</name>
    <dbReference type="NCBI Taxonomy" id="3161137"/>
    <lineage>
        <taxon>Bacteria</taxon>
        <taxon>Pseudomonadati</taxon>
        <taxon>Pseudomonadota</taxon>
        <taxon>Alphaproteobacteria</taxon>
        <taxon>Caulobacterales</taxon>
        <taxon>Caulobacteraceae</taxon>
        <taxon>Caulobacter</taxon>
    </lineage>
</organism>
<gene>
    <name evidence="2" type="ORF">ABOZ73_07225</name>
</gene>
<evidence type="ECO:0000256" key="1">
    <source>
        <dbReference type="SAM" id="MobiDB-lite"/>
    </source>
</evidence>
<evidence type="ECO:0000313" key="2">
    <source>
        <dbReference type="EMBL" id="XDO98199.1"/>
    </source>
</evidence>
<dbReference type="RefSeq" id="WP_369061923.1">
    <property type="nucleotide sequence ID" value="NZ_CP158375.1"/>
</dbReference>
<sequence>MKRLGAFDLGDLEVEVAQGSDSLWALVRKAGRGGVALRAVYGGGVELTCRKIAPDDGVAFCVDVDSSVGRHRVTFTSSADDLHRLRVEVRLTPSEPLVLPYVPRDLYPLDDRDDPTGATGQVEAAQRGVNSGLLYFRHDGPNFGNVLYFQNFTALNAFYRATGTTPKDTVGGQWPELGYLTPSPPTSGDEPPKPLAEGEEVVVSDAILVFRDWAADHEREMARQFLQMLGVAYKALKPPHPDYRDWVWRAEKTLQDLTDAPAATRRHYDHLYVMPYVDGEYPDAMVQMSVVAALHDYGKWRGEAVPLEARLMAGMERFYDPKLKTLRRYLPNVGKEKDADAVDAWYYYHPLLNLGRLALDGDEVAKDLLQRSVDYGIKAAHHFKYVWPIMYDVKDFAVKTQARNDDGLGQTDVSGIYAYVMLQMHQLTGEPQYVKEARAALDAARAMRFDLMYQANLTAWGAAACVRLWRITNDRQYLAQSYVYLASFFHNSQMWESQIGHAEHYSNFLGVTCLHDAPYMAIYECFDAFAAFQFYLADSGPDLEPAVRMLVSEYCKYALHRAWFYYPDQLPPDMLASEHQSGRIDRALSFPLEDLYGDGQIAGQIGQEIYGCGAAFIFATRSQHVVDGAPFRLFCNQFIRASERTGERALYIQLDGGETCPADLSLVRLARRKLPTPTLKSAWGDVIEPRTIRDDRIDYRVPAHGRLILSWT</sequence>
<proteinExistence type="predicted"/>
<dbReference type="EMBL" id="CP158375">
    <property type="protein sequence ID" value="XDO98199.1"/>
    <property type="molecule type" value="Genomic_DNA"/>
</dbReference>
<feature type="region of interest" description="Disordered" evidence="1">
    <location>
        <begin position="170"/>
        <end position="195"/>
    </location>
</feature>
<name>A0AB39KX00_9CAUL</name>
<accession>A0AB39KX00</accession>